<dbReference type="PANTHER" id="PTHR31069">
    <property type="entry name" value="OLEATE-ACTIVATED TRANSCRIPTION FACTOR 1-RELATED"/>
    <property type="match status" value="1"/>
</dbReference>
<feature type="domain" description="Zn(2)-C6 fungal-type" evidence="7">
    <location>
        <begin position="583"/>
        <end position="611"/>
    </location>
</feature>
<dbReference type="AlphaFoldDB" id="A0A0U5C9T4"/>
<dbReference type="STRING" id="454130.A0A0U5C9T4"/>
<evidence type="ECO:0000256" key="3">
    <source>
        <dbReference type="ARBA" id="ARBA00023163"/>
    </source>
</evidence>
<gene>
    <name evidence="8" type="ORF">ASPCAL06964</name>
</gene>
<keyword evidence="3" id="KW-0804">Transcription</keyword>
<organism evidence="8 9">
    <name type="scientific">Aspergillus calidoustus</name>
    <dbReference type="NCBI Taxonomy" id="454130"/>
    <lineage>
        <taxon>Eukaryota</taxon>
        <taxon>Fungi</taxon>
        <taxon>Dikarya</taxon>
        <taxon>Ascomycota</taxon>
        <taxon>Pezizomycotina</taxon>
        <taxon>Eurotiomycetes</taxon>
        <taxon>Eurotiomycetidae</taxon>
        <taxon>Eurotiales</taxon>
        <taxon>Aspergillaceae</taxon>
        <taxon>Aspergillus</taxon>
        <taxon>Aspergillus subgen. Nidulantes</taxon>
    </lineage>
</organism>
<evidence type="ECO:0000256" key="5">
    <source>
        <dbReference type="SAM" id="Coils"/>
    </source>
</evidence>
<dbReference type="GO" id="GO:0003677">
    <property type="term" value="F:DNA binding"/>
    <property type="evidence" value="ECO:0007669"/>
    <property type="project" value="UniProtKB-KW"/>
</dbReference>
<dbReference type="SUPFAM" id="SSF57701">
    <property type="entry name" value="Zn2/Cys6 DNA-binding domain"/>
    <property type="match status" value="1"/>
</dbReference>
<protein>
    <recommendedName>
        <fullName evidence="7">Zn(2)-C6 fungal-type domain-containing protein</fullName>
    </recommendedName>
</protein>
<name>A0A0U5C9T4_ASPCI</name>
<feature type="region of interest" description="Disordered" evidence="6">
    <location>
        <begin position="552"/>
        <end position="581"/>
    </location>
</feature>
<dbReference type="PROSITE" id="PS50048">
    <property type="entry name" value="ZN2_CY6_FUNGAL_2"/>
    <property type="match status" value="1"/>
</dbReference>
<dbReference type="PROSITE" id="PS00463">
    <property type="entry name" value="ZN2_CY6_FUNGAL_1"/>
    <property type="match status" value="1"/>
</dbReference>
<sequence length="751" mass="81927">MDSRSREHNSSRVVCSSALTDGGKKLHAHFYPTQQRLQLTLELSQSLAAVLEGENSLARHFNIPLASDTMAGKIDSLFGNIQLVQDDQGEVDNDIRWLDIVLATTYTPKRREDGYYYLQLNGRQGFIQVAESDHNFIKSGLPQKLINPRFYPSDVQSEEETMRLVEELLLNLNELASQIIDVNNDCRAKVNQRLGTLLKLSQNTRQIDGKPKTAATPGPPEPTTHKGVRKGKSRSTMPPWEPQELDRLPQWFPDHKHLTKKQVETEFKKDFGRFRTFGAIVAAHYRARNEFGRHHVGSKRKLDQDDSLPPSTAPESAGVGTADHIDLFSSVSDSTPRLPVSFLTPLRSLCSPETSNGGTMERRFTNLSHQTACMEVVTPQDTAESPLRNEYPAPSTSRAEVEGFDPTSTAVHPVTEQTTRDSRSSGRGHQATQLCPTNTRESNKSDGDVFGPYGVGNVANTQPANSHHQVLSDALSAPANASGSRDAQSSTNNPRPDHTVPATMSCLPLSGYTPGSSEVTETRPENTRIQPEARDDPGQTLLLPVLHQQALSPATTASAQTTNPARRSRKPRASIKGKGSGTGCITCRRRKSVCDRRSPTCNTCAKAKLLCEGYILQKPTSLEESSSPCSQGNQYQQEDHGIPTDSLDHVVEGDIAVLHGLPGPQHGMNATRTGSPPWMPLSGSEASLSSPSFVSGQNAPGVRGVLTAANRLPPPVNPDTGPQVMPPIDQVLNGQYKPLNQLVFPDWSAQA</sequence>
<keyword evidence="1" id="KW-0805">Transcription regulation</keyword>
<feature type="compositionally biased region" description="Polar residues" evidence="6">
    <location>
        <begin position="425"/>
        <end position="440"/>
    </location>
</feature>
<dbReference type="EMBL" id="CDMC01000005">
    <property type="protein sequence ID" value="CEL05852.1"/>
    <property type="molecule type" value="Genomic_DNA"/>
</dbReference>
<dbReference type="CDD" id="cd00067">
    <property type="entry name" value="GAL4"/>
    <property type="match status" value="1"/>
</dbReference>
<dbReference type="SMART" id="SM00066">
    <property type="entry name" value="GAL4"/>
    <property type="match status" value="1"/>
</dbReference>
<evidence type="ECO:0000313" key="9">
    <source>
        <dbReference type="Proteomes" id="UP000054771"/>
    </source>
</evidence>
<feature type="compositionally biased region" description="Polar residues" evidence="6">
    <location>
        <begin position="458"/>
        <end position="469"/>
    </location>
</feature>
<keyword evidence="9" id="KW-1185">Reference proteome</keyword>
<feature type="compositionally biased region" description="Basic and acidic residues" evidence="6">
    <location>
        <begin position="520"/>
        <end position="537"/>
    </location>
</feature>
<accession>A0A0U5C9T4</accession>
<keyword evidence="2" id="KW-0238">DNA-binding</keyword>
<dbReference type="Pfam" id="PF00172">
    <property type="entry name" value="Zn_clus"/>
    <property type="match status" value="1"/>
</dbReference>
<feature type="region of interest" description="Disordered" evidence="6">
    <location>
        <begin position="204"/>
        <end position="246"/>
    </location>
</feature>
<dbReference type="OrthoDB" id="4509270at2759"/>
<dbReference type="InterPro" id="IPR001138">
    <property type="entry name" value="Zn2Cys6_DnaBD"/>
</dbReference>
<feature type="compositionally biased region" description="Basic residues" evidence="6">
    <location>
        <begin position="566"/>
        <end position="575"/>
    </location>
</feature>
<feature type="compositionally biased region" description="Polar residues" evidence="6">
    <location>
        <begin position="552"/>
        <end position="565"/>
    </location>
</feature>
<evidence type="ECO:0000256" key="1">
    <source>
        <dbReference type="ARBA" id="ARBA00023015"/>
    </source>
</evidence>
<evidence type="ECO:0000313" key="8">
    <source>
        <dbReference type="EMBL" id="CEL05852.1"/>
    </source>
</evidence>
<dbReference type="GO" id="GO:0008270">
    <property type="term" value="F:zinc ion binding"/>
    <property type="evidence" value="ECO:0007669"/>
    <property type="project" value="InterPro"/>
</dbReference>
<evidence type="ECO:0000256" key="4">
    <source>
        <dbReference type="ARBA" id="ARBA00023242"/>
    </source>
</evidence>
<feature type="region of interest" description="Disordered" evidence="6">
    <location>
        <begin position="295"/>
        <end position="320"/>
    </location>
</feature>
<dbReference type="GO" id="GO:0000981">
    <property type="term" value="F:DNA-binding transcription factor activity, RNA polymerase II-specific"/>
    <property type="evidence" value="ECO:0007669"/>
    <property type="project" value="InterPro"/>
</dbReference>
<evidence type="ECO:0000259" key="7">
    <source>
        <dbReference type="PROSITE" id="PS50048"/>
    </source>
</evidence>
<feature type="compositionally biased region" description="Polar residues" evidence="6">
    <location>
        <begin position="479"/>
        <end position="494"/>
    </location>
</feature>
<dbReference type="Gene3D" id="4.10.240.10">
    <property type="entry name" value="Zn(2)-C6 fungal-type DNA-binding domain"/>
    <property type="match status" value="1"/>
</dbReference>
<evidence type="ECO:0000256" key="6">
    <source>
        <dbReference type="SAM" id="MobiDB-lite"/>
    </source>
</evidence>
<dbReference type="Proteomes" id="UP000054771">
    <property type="component" value="Unassembled WGS sequence"/>
</dbReference>
<keyword evidence="4" id="KW-0539">Nucleus</keyword>
<dbReference type="PANTHER" id="PTHR31069:SF32">
    <property type="entry name" value="ARGININE METABOLISM REGULATION PROTEIN II"/>
    <property type="match status" value="1"/>
</dbReference>
<feature type="coiled-coil region" evidence="5">
    <location>
        <begin position="155"/>
        <end position="185"/>
    </location>
</feature>
<proteinExistence type="predicted"/>
<feature type="region of interest" description="Disordered" evidence="6">
    <location>
        <begin position="378"/>
        <end position="537"/>
    </location>
</feature>
<dbReference type="InterPro" id="IPR050675">
    <property type="entry name" value="OAF3"/>
</dbReference>
<reference evidence="9" key="1">
    <citation type="journal article" date="2016" name="Genome Announc.">
        <title>Draft genome sequences of fungus Aspergillus calidoustus.</title>
        <authorList>
            <person name="Horn F."/>
            <person name="Linde J."/>
            <person name="Mattern D.J."/>
            <person name="Walther G."/>
            <person name="Guthke R."/>
            <person name="Scherlach K."/>
            <person name="Martin K."/>
            <person name="Brakhage A.A."/>
            <person name="Petzke L."/>
            <person name="Valiante V."/>
        </authorList>
    </citation>
    <scope>NUCLEOTIDE SEQUENCE [LARGE SCALE GENOMIC DNA]</scope>
    <source>
        <strain evidence="9">SF006504</strain>
    </source>
</reference>
<keyword evidence="5" id="KW-0175">Coiled coil</keyword>
<evidence type="ECO:0000256" key="2">
    <source>
        <dbReference type="ARBA" id="ARBA00023125"/>
    </source>
</evidence>
<dbReference type="InterPro" id="IPR036864">
    <property type="entry name" value="Zn2-C6_fun-type_DNA-bd_sf"/>
</dbReference>